<evidence type="ECO:0000256" key="2">
    <source>
        <dbReference type="ARBA" id="ARBA00022793"/>
    </source>
</evidence>
<evidence type="ECO:0000313" key="6">
    <source>
        <dbReference type="EMBL" id="KAA1249452.1"/>
    </source>
</evidence>
<gene>
    <name evidence="6" type="ORF">F0Q45_15115</name>
</gene>
<comment type="cofactor">
    <cofactor evidence="1">
        <name>NAD(+)</name>
        <dbReference type="ChEBI" id="CHEBI:57540"/>
    </cofactor>
</comment>
<dbReference type="Proteomes" id="UP000324701">
    <property type="component" value="Unassembled WGS sequence"/>
</dbReference>
<feature type="domain" description="NAD-dependent epimerase/dehydratase" evidence="5">
    <location>
        <begin position="17"/>
        <end position="95"/>
    </location>
</feature>
<accession>A0A5B1BMZ3</accession>
<dbReference type="Gene3D" id="3.40.50.720">
    <property type="entry name" value="NAD(P)-binding Rossmann-like Domain"/>
    <property type="match status" value="1"/>
</dbReference>
<dbReference type="GO" id="GO:0042732">
    <property type="term" value="P:D-xylose metabolic process"/>
    <property type="evidence" value="ECO:0007669"/>
    <property type="project" value="InterPro"/>
</dbReference>
<dbReference type="InterPro" id="IPR036291">
    <property type="entry name" value="NAD(P)-bd_dom_sf"/>
</dbReference>
<evidence type="ECO:0000313" key="7">
    <source>
        <dbReference type="Proteomes" id="UP000324701"/>
    </source>
</evidence>
<dbReference type="EMBL" id="VTZN01000090">
    <property type="protein sequence ID" value="KAA1249452.1"/>
    <property type="molecule type" value="Genomic_DNA"/>
</dbReference>
<dbReference type="Pfam" id="PF01370">
    <property type="entry name" value="Epimerase"/>
    <property type="match status" value="1"/>
</dbReference>
<dbReference type="GO" id="GO:0048040">
    <property type="term" value="F:UDP-glucuronate decarboxylase activity"/>
    <property type="evidence" value="ECO:0007669"/>
    <property type="project" value="TreeGrafter"/>
</dbReference>
<evidence type="ECO:0000256" key="3">
    <source>
        <dbReference type="ARBA" id="ARBA00023027"/>
    </source>
</evidence>
<proteinExistence type="predicted"/>
<keyword evidence="4" id="KW-0456">Lyase</keyword>
<keyword evidence="2" id="KW-0210">Decarboxylase</keyword>
<dbReference type="PANTHER" id="PTHR43078:SF6">
    <property type="entry name" value="UDP-GLUCURONIC ACID DECARBOXYLASE 1"/>
    <property type="match status" value="1"/>
</dbReference>
<dbReference type="PANTHER" id="PTHR43078">
    <property type="entry name" value="UDP-GLUCURONIC ACID DECARBOXYLASE-RELATED"/>
    <property type="match status" value="1"/>
</dbReference>
<name>A0A5B1BMZ3_MYCSI</name>
<dbReference type="OrthoDB" id="9801785at2"/>
<evidence type="ECO:0000256" key="1">
    <source>
        <dbReference type="ARBA" id="ARBA00001911"/>
    </source>
</evidence>
<sequence>MQRCHRAVAVHAAVRPGDPQQHPRTESYWGNVNPVGLRSVYDEAKRYAEALAFAYRRQDGADVEVVRIFNTYGPGMRAADGRMVPALCRQAGAARGAELIEQRLLGMSVAGV</sequence>
<dbReference type="InterPro" id="IPR044516">
    <property type="entry name" value="UXS-like"/>
</dbReference>
<evidence type="ECO:0000256" key="4">
    <source>
        <dbReference type="ARBA" id="ARBA00023239"/>
    </source>
</evidence>
<protein>
    <submittedName>
        <fullName evidence="6">NAD-dependent epimerase/dehydratase family protein</fullName>
    </submittedName>
</protein>
<dbReference type="GO" id="GO:0005737">
    <property type="term" value="C:cytoplasm"/>
    <property type="evidence" value="ECO:0007669"/>
    <property type="project" value="TreeGrafter"/>
</dbReference>
<dbReference type="AlphaFoldDB" id="A0A5B1BMZ3"/>
<organism evidence="6 7">
    <name type="scientific">Mycobacterium simiae</name>
    <name type="common">Mycobacterium habana</name>
    <dbReference type="NCBI Taxonomy" id="1784"/>
    <lineage>
        <taxon>Bacteria</taxon>
        <taxon>Bacillati</taxon>
        <taxon>Actinomycetota</taxon>
        <taxon>Actinomycetes</taxon>
        <taxon>Mycobacteriales</taxon>
        <taxon>Mycobacteriaceae</taxon>
        <taxon>Mycobacterium</taxon>
        <taxon>Mycobacterium simiae complex</taxon>
    </lineage>
</organism>
<keyword evidence="3" id="KW-0520">NAD</keyword>
<dbReference type="GO" id="GO:0070403">
    <property type="term" value="F:NAD+ binding"/>
    <property type="evidence" value="ECO:0007669"/>
    <property type="project" value="InterPro"/>
</dbReference>
<reference evidence="6 7" key="1">
    <citation type="submission" date="2019-09" db="EMBL/GenBank/DDBJ databases">
        <title>Report of infection by Mycobacterium simiae a patient suffering from pulmonary tuberculosis.</title>
        <authorList>
            <person name="Mohanty P.S."/>
            <person name="Bansal A.K."/>
            <person name="Singh H."/>
            <person name="Sharma S."/>
            <person name="Patil S.A."/>
            <person name="Upadhaya P."/>
            <person name="Singh P.K."/>
            <person name="Kumar D."/>
            <person name="Kumar S."/>
            <person name="Singh R.K."/>
            <person name="Chaudhary B."/>
        </authorList>
    </citation>
    <scope>NUCLEOTIDE SEQUENCE [LARGE SCALE GENOMIC DNA]</scope>
    <source>
        <strain evidence="6 7">JAL-560-SIM</strain>
    </source>
</reference>
<dbReference type="InterPro" id="IPR001509">
    <property type="entry name" value="Epimerase_deHydtase"/>
</dbReference>
<dbReference type="SUPFAM" id="SSF51735">
    <property type="entry name" value="NAD(P)-binding Rossmann-fold domains"/>
    <property type="match status" value="1"/>
</dbReference>
<comment type="caution">
    <text evidence="6">The sequence shown here is derived from an EMBL/GenBank/DDBJ whole genome shotgun (WGS) entry which is preliminary data.</text>
</comment>
<evidence type="ECO:0000259" key="5">
    <source>
        <dbReference type="Pfam" id="PF01370"/>
    </source>
</evidence>
<keyword evidence="7" id="KW-1185">Reference proteome</keyword>